<name>A0A5K7Z538_9BACT</name>
<dbReference type="RefSeq" id="WP_155302667.1">
    <property type="nucleotide sequence ID" value="NZ_AP021875.1"/>
</dbReference>
<dbReference type="GO" id="GO:0007059">
    <property type="term" value="P:chromosome segregation"/>
    <property type="evidence" value="ECO:0007669"/>
    <property type="project" value="TreeGrafter"/>
</dbReference>
<dbReference type="PANTHER" id="PTHR33375:SF1">
    <property type="entry name" value="CHROMOSOME-PARTITIONING PROTEIN PARB-RELATED"/>
    <property type="match status" value="1"/>
</dbReference>
<evidence type="ECO:0000259" key="1">
    <source>
        <dbReference type="SMART" id="SM00470"/>
    </source>
</evidence>
<dbReference type="AlphaFoldDB" id="A0A5K7Z538"/>
<reference evidence="2 3" key="1">
    <citation type="submission" date="2019-11" db="EMBL/GenBank/DDBJ databases">
        <title>Comparative genomics of hydrocarbon-degrading Desulfosarcina strains.</title>
        <authorList>
            <person name="Watanabe M."/>
            <person name="Kojima H."/>
            <person name="Fukui M."/>
        </authorList>
    </citation>
    <scope>NUCLEOTIDE SEQUENCE [LARGE SCALE GENOMIC DNA]</scope>
    <source>
        <strain evidence="2 3">PP31</strain>
    </source>
</reference>
<dbReference type="OrthoDB" id="5497326at2"/>
<dbReference type="Pfam" id="PF02195">
    <property type="entry name" value="ParB_N"/>
    <property type="match status" value="1"/>
</dbReference>
<dbReference type="Gene3D" id="1.10.10.2830">
    <property type="match status" value="1"/>
</dbReference>
<dbReference type="SUPFAM" id="SSF109709">
    <property type="entry name" value="KorB DNA-binding domain-like"/>
    <property type="match status" value="1"/>
</dbReference>
<protein>
    <recommendedName>
        <fullName evidence="1">ParB-like N-terminal domain-containing protein</fullName>
    </recommendedName>
</protein>
<sequence>MDYDIHTVSLDRIDTSDRTFKITTTIDKSDLTPSIRCVGILQPPVLIEKEKAWCVVCGFRRISASEAMNLKEIPAFVVNARSLEECARMAISDNACQRSLNVVEQARAYALIRRVVNRTEAWVEIAAASGLPVSQAAIERILPVADMPATLQAGLLSGSIALPVALQINRLSDTDALALGNLFAKISAGLNVQRELLETILDISKRDRSTVAELIVNEKIDAILNDSETPIPQQVQKLRMLLKKMRYPSLSQAEKSFEDTLKSLKLNSRLQLQPPRFFEGKTYRANLSFDSCEQLRLLQAELDKLIQHPHFLPD</sequence>
<dbReference type="Gene3D" id="3.90.1530.30">
    <property type="match status" value="1"/>
</dbReference>
<feature type="domain" description="ParB-like N-terminal" evidence="1">
    <location>
        <begin position="6"/>
        <end position="95"/>
    </location>
</feature>
<evidence type="ECO:0000313" key="3">
    <source>
        <dbReference type="Proteomes" id="UP000427769"/>
    </source>
</evidence>
<organism evidence="2 3">
    <name type="scientific">Desulfosarcina widdelii</name>
    <dbReference type="NCBI Taxonomy" id="947919"/>
    <lineage>
        <taxon>Bacteria</taxon>
        <taxon>Pseudomonadati</taxon>
        <taxon>Thermodesulfobacteriota</taxon>
        <taxon>Desulfobacteria</taxon>
        <taxon>Desulfobacterales</taxon>
        <taxon>Desulfosarcinaceae</taxon>
        <taxon>Desulfosarcina</taxon>
    </lineage>
</organism>
<dbReference type="EMBL" id="AP021875">
    <property type="protein sequence ID" value="BBO73574.1"/>
    <property type="molecule type" value="Genomic_DNA"/>
</dbReference>
<proteinExistence type="predicted"/>
<dbReference type="InterPro" id="IPR036086">
    <property type="entry name" value="ParB/Sulfiredoxin_sf"/>
</dbReference>
<dbReference type="PANTHER" id="PTHR33375">
    <property type="entry name" value="CHROMOSOME-PARTITIONING PROTEIN PARB-RELATED"/>
    <property type="match status" value="1"/>
</dbReference>
<dbReference type="GO" id="GO:0005694">
    <property type="term" value="C:chromosome"/>
    <property type="evidence" value="ECO:0007669"/>
    <property type="project" value="TreeGrafter"/>
</dbReference>
<dbReference type="KEGG" id="dwd:DSCW_09910"/>
<dbReference type="Proteomes" id="UP000427769">
    <property type="component" value="Chromosome"/>
</dbReference>
<gene>
    <name evidence="2" type="ORF">DSCW_09910</name>
</gene>
<dbReference type="CDD" id="cd16387">
    <property type="entry name" value="ParB_N_Srx"/>
    <property type="match status" value="1"/>
</dbReference>
<evidence type="ECO:0000313" key="2">
    <source>
        <dbReference type="EMBL" id="BBO73574.1"/>
    </source>
</evidence>
<dbReference type="SUPFAM" id="SSF110849">
    <property type="entry name" value="ParB/Sulfiredoxin"/>
    <property type="match status" value="1"/>
</dbReference>
<dbReference type="InterPro" id="IPR050336">
    <property type="entry name" value="Chromosome_partition/occlusion"/>
</dbReference>
<keyword evidence="3" id="KW-1185">Reference proteome</keyword>
<dbReference type="SMART" id="SM00470">
    <property type="entry name" value="ParB"/>
    <property type="match status" value="1"/>
</dbReference>
<accession>A0A5K7Z538</accession>
<dbReference type="InterPro" id="IPR003115">
    <property type="entry name" value="ParB_N"/>
</dbReference>